<sequence length="115" mass="12395">MKAIVQERFGPPDVLELVDTDLPEVGPDEVLLQVRAAALNPYDWHILRGDPRIARLMGGVGLTRPKARVAGVDVAGRVEAVGANVGGLRQSDEVFGFCRGAFAEGRRHRDVRPGA</sequence>
<feature type="domain" description="Alcohol dehydrogenase-like N-terminal" evidence="2">
    <location>
        <begin position="26"/>
        <end position="100"/>
    </location>
</feature>
<keyword evidence="1" id="KW-0521">NADP</keyword>
<dbReference type="PANTHER" id="PTHR44154:SF1">
    <property type="entry name" value="QUINONE OXIDOREDUCTASE"/>
    <property type="match status" value="1"/>
</dbReference>
<dbReference type="EMBL" id="JBHUCP010000018">
    <property type="protein sequence ID" value="MFD1532294.1"/>
    <property type="molecule type" value="Genomic_DNA"/>
</dbReference>
<gene>
    <name evidence="3" type="ORF">ACFSCY_22955</name>
</gene>
<dbReference type="Proteomes" id="UP001597145">
    <property type="component" value="Unassembled WGS sequence"/>
</dbReference>
<dbReference type="InterPro" id="IPR013154">
    <property type="entry name" value="ADH-like_N"/>
</dbReference>
<evidence type="ECO:0000256" key="1">
    <source>
        <dbReference type="ARBA" id="ARBA00022857"/>
    </source>
</evidence>
<evidence type="ECO:0000313" key="3">
    <source>
        <dbReference type="EMBL" id="MFD1532294.1"/>
    </source>
</evidence>
<dbReference type="RefSeq" id="WP_343986886.1">
    <property type="nucleotide sequence ID" value="NZ_BAAAJG010000027.1"/>
</dbReference>
<dbReference type="PANTHER" id="PTHR44154">
    <property type="entry name" value="QUINONE OXIDOREDUCTASE"/>
    <property type="match status" value="1"/>
</dbReference>
<evidence type="ECO:0000313" key="4">
    <source>
        <dbReference type="Proteomes" id="UP001597145"/>
    </source>
</evidence>
<dbReference type="Gene3D" id="3.90.180.10">
    <property type="entry name" value="Medium-chain alcohol dehydrogenases, catalytic domain"/>
    <property type="match status" value="1"/>
</dbReference>
<name>A0ABW4FPB6_9PSEU</name>
<dbReference type="InterPro" id="IPR011032">
    <property type="entry name" value="GroES-like_sf"/>
</dbReference>
<evidence type="ECO:0000259" key="2">
    <source>
        <dbReference type="Pfam" id="PF08240"/>
    </source>
</evidence>
<proteinExistence type="predicted"/>
<organism evidence="3 4">
    <name type="scientific">Pseudonocardia aurantiaca</name>
    <dbReference type="NCBI Taxonomy" id="75290"/>
    <lineage>
        <taxon>Bacteria</taxon>
        <taxon>Bacillati</taxon>
        <taxon>Actinomycetota</taxon>
        <taxon>Actinomycetes</taxon>
        <taxon>Pseudonocardiales</taxon>
        <taxon>Pseudonocardiaceae</taxon>
        <taxon>Pseudonocardia</taxon>
    </lineage>
</organism>
<accession>A0ABW4FPB6</accession>
<keyword evidence="4" id="KW-1185">Reference proteome</keyword>
<dbReference type="InterPro" id="IPR051603">
    <property type="entry name" value="Zinc-ADH_QOR/CCCR"/>
</dbReference>
<protein>
    <submittedName>
        <fullName evidence="3">Alcohol dehydrogenase catalytic domain-containing protein</fullName>
    </submittedName>
</protein>
<dbReference type="SUPFAM" id="SSF50129">
    <property type="entry name" value="GroES-like"/>
    <property type="match status" value="1"/>
</dbReference>
<comment type="caution">
    <text evidence="3">The sequence shown here is derived from an EMBL/GenBank/DDBJ whole genome shotgun (WGS) entry which is preliminary data.</text>
</comment>
<dbReference type="Pfam" id="PF08240">
    <property type="entry name" value="ADH_N"/>
    <property type="match status" value="1"/>
</dbReference>
<reference evidence="4" key="1">
    <citation type="journal article" date="2019" name="Int. J. Syst. Evol. Microbiol.">
        <title>The Global Catalogue of Microorganisms (GCM) 10K type strain sequencing project: providing services to taxonomists for standard genome sequencing and annotation.</title>
        <authorList>
            <consortium name="The Broad Institute Genomics Platform"/>
            <consortium name="The Broad Institute Genome Sequencing Center for Infectious Disease"/>
            <person name="Wu L."/>
            <person name="Ma J."/>
        </authorList>
    </citation>
    <scope>NUCLEOTIDE SEQUENCE [LARGE SCALE GENOMIC DNA]</scope>
    <source>
        <strain evidence="4">JCM 12165</strain>
    </source>
</reference>